<keyword evidence="4" id="KW-0112">Calmodulin-binding</keyword>
<evidence type="ECO:0000256" key="1">
    <source>
        <dbReference type="ARBA" id="ARBA00004496"/>
    </source>
</evidence>
<dbReference type="SUPFAM" id="SSF47576">
    <property type="entry name" value="Calponin-homology domain, CH-domain"/>
    <property type="match status" value="1"/>
</dbReference>
<dbReference type="InterPro" id="IPR036872">
    <property type="entry name" value="CH_dom_sf"/>
</dbReference>
<dbReference type="Proteomes" id="UP000046393">
    <property type="component" value="Unplaced"/>
</dbReference>
<dbReference type="InterPro" id="IPR051185">
    <property type="entry name" value="ASPM"/>
</dbReference>
<dbReference type="GO" id="GO:0051295">
    <property type="term" value="P:establishment of meiotic spindle localization"/>
    <property type="evidence" value="ECO:0007669"/>
    <property type="project" value="TreeGrafter"/>
</dbReference>
<keyword evidence="6" id="KW-1185">Reference proteome</keyword>
<dbReference type="PROSITE" id="PS50021">
    <property type="entry name" value="CH"/>
    <property type="match status" value="1"/>
</dbReference>
<dbReference type="GO" id="GO:0005737">
    <property type="term" value="C:cytoplasm"/>
    <property type="evidence" value="ECO:0007669"/>
    <property type="project" value="UniProtKB-SubCell"/>
</dbReference>
<evidence type="ECO:0000256" key="2">
    <source>
        <dbReference type="ARBA" id="ARBA00022490"/>
    </source>
</evidence>
<reference evidence="7" key="1">
    <citation type="submission" date="2017-02" db="UniProtKB">
        <authorList>
            <consortium name="WormBaseParasite"/>
        </authorList>
    </citation>
    <scope>IDENTIFICATION</scope>
</reference>
<dbReference type="GO" id="GO:0000922">
    <property type="term" value="C:spindle pole"/>
    <property type="evidence" value="ECO:0007669"/>
    <property type="project" value="TreeGrafter"/>
</dbReference>
<dbReference type="STRING" id="451379.A0A0N5ABA0"/>
<dbReference type="GO" id="GO:0000278">
    <property type="term" value="P:mitotic cell cycle"/>
    <property type="evidence" value="ECO:0007669"/>
    <property type="project" value="TreeGrafter"/>
</dbReference>
<proteinExistence type="predicted"/>
<protein>
    <submittedName>
        <fullName evidence="7">Calponin-homology (CH) domain-containing protein</fullName>
    </submittedName>
</protein>
<comment type="subcellular location">
    <subcellularLocation>
        <location evidence="1">Cytoplasm</location>
    </subcellularLocation>
</comment>
<keyword evidence="2" id="KW-0963">Cytoplasm</keyword>
<dbReference type="GO" id="GO:0005516">
    <property type="term" value="F:calmodulin binding"/>
    <property type="evidence" value="ECO:0007669"/>
    <property type="project" value="UniProtKB-KW"/>
</dbReference>
<dbReference type="Pfam" id="PF00612">
    <property type="entry name" value="IQ"/>
    <property type="match status" value="2"/>
</dbReference>
<evidence type="ECO:0000313" key="6">
    <source>
        <dbReference type="Proteomes" id="UP000046393"/>
    </source>
</evidence>
<organism evidence="6 7">
    <name type="scientific">Syphacia muris</name>
    <dbReference type="NCBI Taxonomy" id="451379"/>
    <lineage>
        <taxon>Eukaryota</taxon>
        <taxon>Metazoa</taxon>
        <taxon>Ecdysozoa</taxon>
        <taxon>Nematoda</taxon>
        <taxon>Chromadorea</taxon>
        <taxon>Rhabditida</taxon>
        <taxon>Spirurina</taxon>
        <taxon>Oxyuridomorpha</taxon>
        <taxon>Oxyuroidea</taxon>
        <taxon>Oxyuridae</taxon>
        <taxon>Syphacia</taxon>
    </lineage>
</organism>
<sequence length="1332" mass="150164">MEPLIQFNLYTTFYPWNYTKLIYDNRLLDMLKSNKRSENFVEIPMDKQYTKDMKLKDVSLYDAIETVARYRAEFLSSTLNASAVSPRSGFMQGEGRESSVAGCSSSVCDSFKFENEKENSASFDINRESNLSRLKLETGSERTPNSGDNGNVLFAVPSLPRKSRLRRSSSFGGNQTRDLRNCNENVEFYVSPGTNASRRTMENKLMALRARDAARKEALQKSRRERSLSRQKVDLEATARKFLFSEDLNNTVSMPSGLNYSGLPTFQPSNGDSSDATYVLSRFNQGTPLLQKKSAVMPPTVSLPKQEAALKAWVNFLVRQRYGSERLCSVFEKDKCVAENFLRSALRDQLSKDSSTKINFADSKSASVAERKLVADVVTNMRKLLDKNEVLMQLDNMLQKGAFKIRAEVHLFSDVGLQIRLLKMLFSLHIFWLRCGLEAVFNVSFNGLSCNLHRKLVRFVIRHFFKEPAILSNPKYAKGRNRSVITELGREELGRNFQSKFYRLLYSVDCTKSEARFSKQTPNVFLSESSFKNIEDVVNVLQKEILSGAVNASKLLSRIGVGVKYRQGFLDEYHYFVKDLYTDLSDGVILCRLIEVVYNLQPDSIGWSLRNPSGDRLRKLGNVKKVLEAAKSNGLDLGEVKADDIVKGKSEEILEAIWRIVGVYVTTTENICCSNDKNEYDPELWWQAAIRIQRAYRKYRKKKEAAIDVDTGVIDNTIVTQLHNCVPGANPSGSDGPAVKAAECENEIFVPQQVSNNVLTGAVDDDTFVVADSASVRLSEPAASVTAIMPSSSTDLADNYNFVDCTSATNADIVGSHVFSIEQLVNADENATVTLSSVCDVNSNESDKSITKSNTSDVKKVVEFGSGVSIASSIITLTNDIKQDEASLQTVIEDRVVSHDTDGAGCSCIGTASCHGDKDSLKENISPTICQTPELMNYQKAEELDDGEENLHDLSLQLINKKKLETEAASDEILGEDCDEEVCEGMLEELYRKCDIKLKVPLDGDPLSSTKRHLRHLKLLQLKRAQKDIALKQDRVLKELKKHWRKFNAVKHYQKFQKRQKAALVIQGWWRCTRARMTFKKLVTRVVKCNEAAKLIQRAWRLRQRKECERRLLEQSAVIIQKHVRGFLTRRKLAGQIAIVQKRMEDFRAKDAASCTERSRPALFRVIDALEDLLSGELERRDHAALTLGRLTTLSDQCGLYIYKQKGLSFLLDSLDSCNRGLHERQVVIHLLLCLSNILKIKTVQEDIGSNRQLAEDLVKSCFHYLSAFYNVHVAAQTLMESLIVVANANSGVKEFPGAKYYVNQALQRFKRFGNNSDLFTTASNMQHIYMA</sequence>
<keyword evidence="3" id="KW-0677">Repeat</keyword>
<dbReference type="Pfam" id="PF00307">
    <property type="entry name" value="CH"/>
    <property type="match status" value="1"/>
</dbReference>
<dbReference type="Gene3D" id="1.20.5.190">
    <property type="match status" value="1"/>
</dbReference>
<dbReference type="WBParaSite" id="SMUV_0000142601-mRNA-1">
    <property type="protein sequence ID" value="SMUV_0000142601-mRNA-1"/>
    <property type="gene ID" value="SMUV_0000142601"/>
</dbReference>
<dbReference type="GO" id="GO:0007051">
    <property type="term" value="P:spindle organization"/>
    <property type="evidence" value="ECO:0007669"/>
    <property type="project" value="TreeGrafter"/>
</dbReference>
<dbReference type="SMART" id="SM00033">
    <property type="entry name" value="CH"/>
    <property type="match status" value="1"/>
</dbReference>
<accession>A0A0N5ABA0</accession>
<dbReference type="Gene3D" id="1.10.418.10">
    <property type="entry name" value="Calponin-like domain"/>
    <property type="match status" value="1"/>
</dbReference>
<dbReference type="PANTHER" id="PTHR22706">
    <property type="entry name" value="ASSEMBLY FACTOR FOR SPINDLE MICROTUBULES"/>
    <property type="match status" value="1"/>
</dbReference>
<dbReference type="InterPro" id="IPR000048">
    <property type="entry name" value="IQ_motif_EF-hand-BS"/>
</dbReference>
<evidence type="ECO:0000256" key="3">
    <source>
        <dbReference type="ARBA" id="ARBA00022737"/>
    </source>
</evidence>
<evidence type="ECO:0000313" key="7">
    <source>
        <dbReference type="WBParaSite" id="SMUV_0000142601-mRNA-1"/>
    </source>
</evidence>
<evidence type="ECO:0000256" key="4">
    <source>
        <dbReference type="ARBA" id="ARBA00022860"/>
    </source>
</evidence>
<feature type="domain" description="Calponin-homology (CH)" evidence="5">
    <location>
        <begin position="556"/>
        <end position="665"/>
    </location>
</feature>
<name>A0A0N5ABA0_9BILA</name>
<dbReference type="SMART" id="SM00015">
    <property type="entry name" value="IQ"/>
    <property type="match status" value="3"/>
</dbReference>
<dbReference type="PROSITE" id="PS50096">
    <property type="entry name" value="IQ"/>
    <property type="match status" value="2"/>
</dbReference>
<dbReference type="PANTHER" id="PTHR22706:SF1">
    <property type="entry name" value="ASSEMBLY FACTOR FOR SPINDLE MICROTUBULES"/>
    <property type="match status" value="1"/>
</dbReference>
<dbReference type="CDD" id="cd21223">
    <property type="entry name" value="CH_ASPM_rpt1"/>
    <property type="match status" value="1"/>
</dbReference>
<dbReference type="InterPro" id="IPR001715">
    <property type="entry name" value="CH_dom"/>
</dbReference>
<evidence type="ECO:0000259" key="5">
    <source>
        <dbReference type="PROSITE" id="PS50021"/>
    </source>
</evidence>